<accession>A0A9J6QUE6</accession>
<dbReference type="AlphaFoldDB" id="A0A9J6QUE6"/>
<sequence>MKGKYIYRGQDITLDVLMKIEHVVRILSEREGREFDDMYQDFLGSKTYAALKKMESLLWAESAEFIADEYDRETH</sequence>
<organism evidence="1 2">
    <name type="scientific">Hominibacterium faecale</name>
    <dbReference type="NCBI Taxonomy" id="2839743"/>
    <lineage>
        <taxon>Bacteria</taxon>
        <taxon>Bacillati</taxon>
        <taxon>Bacillota</taxon>
        <taxon>Clostridia</taxon>
        <taxon>Peptostreptococcales</taxon>
        <taxon>Anaerovoracaceae</taxon>
        <taxon>Hominibacterium</taxon>
    </lineage>
</organism>
<dbReference type="RefSeq" id="WP_148396165.1">
    <property type="nucleotide sequence ID" value="NZ_JAJAGH010000018.1"/>
</dbReference>
<evidence type="ECO:0000313" key="2">
    <source>
        <dbReference type="Proteomes" id="UP001065549"/>
    </source>
</evidence>
<dbReference type="EMBL" id="JAOSHN010000005">
    <property type="protein sequence ID" value="MCU7379276.1"/>
    <property type="molecule type" value="Genomic_DNA"/>
</dbReference>
<keyword evidence="2" id="KW-1185">Reference proteome</keyword>
<dbReference type="Proteomes" id="UP001065549">
    <property type="component" value="Unassembled WGS sequence"/>
</dbReference>
<name>A0A9J6QUE6_9FIRM</name>
<protein>
    <submittedName>
        <fullName evidence="1">Uncharacterized protein</fullName>
    </submittedName>
</protein>
<proteinExistence type="predicted"/>
<comment type="caution">
    <text evidence="1">The sequence shown here is derived from an EMBL/GenBank/DDBJ whole genome shotgun (WGS) entry which is preliminary data.</text>
</comment>
<evidence type="ECO:0000313" key="1">
    <source>
        <dbReference type="EMBL" id="MCU7379276.1"/>
    </source>
</evidence>
<reference evidence="1" key="1">
    <citation type="submission" date="2022-09" db="EMBL/GenBank/DDBJ databases">
        <title>Culturomic study of gut microbiota in children with autism spectrum disorder.</title>
        <authorList>
            <person name="Efimov B.A."/>
            <person name="Chaplin A.V."/>
            <person name="Sokolova S.R."/>
            <person name="Pikina A.P."/>
            <person name="Korzhanova M."/>
            <person name="Belova V."/>
            <person name="Korostin D."/>
        </authorList>
    </citation>
    <scope>NUCLEOTIDE SEQUENCE</scope>
    <source>
        <strain evidence="1">ASD5510</strain>
    </source>
</reference>
<gene>
    <name evidence="1" type="ORF">OBO34_13055</name>
</gene>